<name>A0A7C0VAL9_UNCW3</name>
<dbReference type="Gene3D" id="1.10.287.1490">
    <property type="match status" value="1"/>
</dbReference>
<evidence type="ECO:0000256" key="1">
    <source>
        <dbReference type="SAM" id="Coils"/>
    </source>
</evidence>
<feature type="coiled-coil region" evidence="1">
    <location>
        <begin position="92"/>
        <end position="165"/>
    </location>
</feature>
<comment type="caution">
    <text evidence="3">The sequence shown here is derived from an EMBL/GenBank/DDBJ whole genome shotgun (WGS) entry which is preliminary data.</text>
</comment>
<sequence length="239" mass="28676">MEIREKLKILKELQEVDDEIMRLKNLNKENPVKIEELDNRIAELEEELAQERSKLENVNARRLKTDKMLNEKKALLEQLKKKQFEVKTNEQYQLIQKDIKETARLIDDLENELLDLMVEREKEEKEYRRKEEEFNKKKKEIEEEKERLRKEMEESSEKIIIKEDEKKRISARLRDEALLNKYERIRASRGGKAVAIIEEAVCTGCYSTIPPQIFVEIKRGDKIFTCDVCGRILIYKYIE</sequence>
<keyword evidence="1" id="KW-0175">Coiled coil</keyword>
<dbReference type="EMBL" id="DQWE01000195">
    <property type="protein sequence ID" value="HDI82952.1"/>
    <property type="molecule type" value="Genomic_DNA"/>
</dbReference>
<protein>
    <recommendedName>
        <fullName evidence="2">C4-type zinc ribbon domain-containing protein</fullName>
    </recommendedName>
</protein>
<dbReference type="InterPro" id="IPR052376">
    <property type="entry name" value="Oxidative_Scav/Glycosyltrans"/>
</dbReference>
<organism evidence="3">
    <name type="scientific">candidate division WOR-3 bacterium</name>
    <dbReference type="NCBI Taxonomy" id="2052148"/>
    <lineage>
        <taxon>Bacteria</taxon>
        <taxon>Bacteria division WOR-3</taxon>
    </lineage>
</organism>
<dbReference type="Pfam" id="PF02591">
    <property type="entry name" value="Zn_ribbon_9"/>
    <property type="match status" value="1"/>
</dbReference>
<feature type="domain" description="C4-type zinc ribbon" evidence="2">
    <location>
        <begin position="201"/>
        <end position="233"/>
    </location>
</feature>
<evidence type="ECO:0000259" key="2">
    <source>
        <dbReference type="Pfam" id="PF02591"/>
    </source>
</evidence>
<dbReference type="AlphaFoldDB" id="A0A7C0VAL9"/>
<dbReference type="PANTHER" id="PTHR39082:SF1">
    <property type="entry name" value="SCAVENGER RECEPTOR CLASS A MEMBER 3"/>
    <property type="match status" value="1"/>
</dbReference>
<reference evidence="3" key="1">
    <citation type="journal article" date="2020" name="mSystems">
        <title>Genome- and Community-Level Interaction Insights into Carbon Utilization and Element Cycling Functions of Hydrothermarchaeota in Hydrothermal Sediment.</title>
        <authorList>
            <person name="Zhou Z."/>
            <person name="Liu Y."/>
            <person name="Xu W."/>
            <person name="Pan J."/>
            <person name="Luo Z.H."/>
            <person name="Li M."/>
        </authorList>
    </citation>
    <scope>NUCLEOTIDE SEQUENCE [LARGE SCALE GENOMIC DNA]</scope>
    <source>
        <strain evidence="3">HyVt-102</strain>
    </source>
</reference>
<evidence type="ECO:0000313" key="3">
    <source>
        <dbReference type="EMBL" id="HDI82952.1"/>
    </source>
</evidence>
<dbReference type="InterPro" id="IPR003743">
    <property type="entry name" value="Zf-RING_7"/>
</dbReference>
<dbReference type="PANTHER" id="PTHR39082">
    <property type="entry name" value="PHOSPHOLIPASE C-BETA-2-RELATED"/>
    <property type="match status" value="1"/>
</dbReference>
<proteinExistence type="predicted"/>
<accession>A0A7C0VAL9</accession>
<dbReference type="Proteomes" id="UP000885847">
    <property type="component" value="Unassembled WGS sequence"/>
</dbReference>
<feature type="coiled-coil region" evidence="1">
    <location>
        <begin position="6"/>
        <end position="61"/>
    </location>
</feature>
<gene>
    <name evidence="3" type="ORF">ENF18_04080</name>
</gene>